<dbReference type="PANTHER" id="PTHR23530">
    <property type="entry name" value="TRANSPORT PROTEIN-RELATED"/>
    <property type="match status" value="1"/>
</dbReference>
<dbReference type="EMBL" id="SWOV01000009">
    <property type="protein sequence ID" value="NFF87307.1"/>
    <property type="molecule type" value="Genomic_DNA"/>
</dbReference>
<feature type="transmembrane region" description="Helical" evidence="2">
    <location>
        <begin position="156"/>
        <end position="174"/>
    </location>
</feature>
<feature type="transmembrane region" description="Helical" evidence="2">
    <location>
        <begin position="112"/>
        <end position="135"/>
    </location>
</feature>
<feature type="transmembrane region" description="Helical" evidence="2">
    <location>
        <begin position="180"/>
        <end position="207"/>
    </location>
</feature>
<comment type="subcellular location">
    <subcellularLocation>
        <location evidence="1">Cell membrane</location>
        <topology evidence="1">Multi-pass membrane protein</topology>
    </subcellularLocation>
</comment>
<feature type="transmembrane region" description="Helical" evidence="2">
    <location>
        <begin position="382"/>
        <end position="401"/>
    </location>
</feature>
<dbReference type="Proteomes" id="UP000476820">
    <property type="component" value="Unassembled WGS sequence"/>
</dbReference>
<dbReference type="Pfam" id="PF07690">
    <property type="entry name" value="MFS_1"/>
    <property type="match status" value="1"/>
</dbReference>
<dbReference type="InterPro" id="IPR011701">
    <property type="entry name" value="MFS"/>
</dbReference>
<dbReference type="AlphaFoldDB" id="A0A6M0V4C0"/>
<proteinExistence type="predicted"/>
<feature type="transmembrane region" description="Helical" evidence="2">
    <location>
        <begin position="228"/>
        <end position="250"/>
    </location>
</feature>
<feature type="transmembrane region" description="Helical" evidence="2">
    <location>
        <begin position="294"/>
        <end position="311"/>
    </location>
</feature>
<dbReference type="InterPro" id="IPR053160">
    <property type="entry name" value="MFS_DHA3_Transporter"/>
</dbReference>
<evidence type="ECO:0000313" key="4">
    <source>
        <dbReference type="Proteomes" id="UP000476820"/>
    </source>
</evidence>
<dbReference type="SUPFAM" id="SSF103473">
    <property type="entry name" value="MFS general substrate transporter"/>
    <property type="match status" value="1"/>
</dbReference>
<dbReference type="GO" id="GO:0022857">
    <property type="term" value="F:transmembrane transporter activity"/>
    <property type="evidence" value="ECO:0007669"/>
    <property type="project" value="InterPro"/>
</dbReference>
<keyword evidence="2" id="KW-0812">Transmembrane</keyword>
<organism evidence="3 4">
    <name type="scientific">Clostridium botulinum</name>
    <dbReference type="NCBI Taxonomy" id="1491"/>
    <lineage>
        <taxon>Bacteria</taxon>
        <taxon>Bacillati</taxon>
        <taxon>Bacillota</taxon>
        <taxon>Clostridia</taxon>
        <taxon>Eubacteriales</taxon>
        <taxon>Clostridiaceae</taxon>
        <taxon>Clostridium</taxon>
    </lineage>
</organism>
<evidence type="ECO:0000256" key="2">
    <source>
        <dbReference type="SAM" id="Phobius"/>
    </source>
</evidence>
<dbReference type="Gene3D" id="1.20.1250.20">
    <property type="entry name" value="MFS general substrate transporter like domains"/>
    <property type="match status" value="1"/>
</dbReference>
<feature type="transmembrane region" description="Helical" evidence="2">
    <location>
        <begin position="262"/>
        <end position="282"/>
    </location>
</feature>
<feature type="transmembrane region" description="Helical" evidence="2">
    <location>
        <begin position="62"/>
        <end position="82"/>
    </location>
</feature>
<protein>
    <submittedName>
        <fullName evidence="3">MFS transporter</fullName>
    </submittedName>
</protein>
<comment type="caution">
    <text evidence="3">The sequence shown here is derived from an EMBL/GenBank/DDBJ whole genome shotgun (WGS) entry which is preliminary data.</text>
</comment>
<dbReference type="PANTHER" id="PTHR23530:SF1">
    <property type="entry name" value="PERMEASE, MAJOR FACILITATOR SUPERFAMILY-RELATED"/>
    <property type="match status" value="1"/>
</dbReference>
<dbReference type="InterPro" id="IPR036259">
    <property type="entry name" value="MFS_trans_sf"/>
</dbReference>
<feature type="transmembrane region" description="Helical" evidence="2">
    <location>
        <begin position="353"/>
        <end position="376"/>
    </location>
</feature>
<sequence length="408" mass="46475">MLFFNCIIRECYKSWKIRRSYMKSPKKLIYLLSFFIAVNFSTPVFGSFCQLEHGFSGAEITRLFATYSLSVFLFEIPTGLISDLLGEKRSLIIGSIFSIVSTIFFIKGNVVLLYVGEILFGLGITFFSGPFDSIIYKYCKTSDSKLNYDNIVSNSYTLQWSALSFSFLGCFYLTKYGSIRLAFLATLIANIFLLIITIFLPKLYINAEHNNAFFIMKSFFSETRSNRFLLILCFLNILFSMILVSGYLILQTYLLDSPLDKTYNGLLYFLAAIFASLGSFFYNKLKDMLKSGKIIFLLCLLFISICFLGLANASTVLLIFIFVCAYRLIWGITSPMFSSMLNKNIEIDSHRNTAFSLISLGSNLCSSLLLFIFSLNNFSIKYEYIVLSILSIALLLICAFFKKISIIH</sequence>
<feature type="transmembrane region" description="Helical" evidence="2">
    <location>
        <begin position="89"/>
        <end position="106"/>
    </location>
</feature>
<name>A0A6M0V4C0_CLOBO</name>
<evidence type="ECO:0000313" key="3">
    <source>
        <dbReference type="EMBL" id="NFF87307.1"/>
    </source>
</evidence>
<dbReference type="GO" id="GO:0005886">
    <property type="term" value="C:plasma membrane"/>
    <property type="evidence" value="ECO:0007669"/>
    <property type="project" value="UniProtKB-SubCell"/>
</dbReference>
<reference evidence="3 4" key="1">
    <citation type="submission" date="2019-04" db="EMBL/GenBank/DDBJ databases">
        <title>Genome sequencing of Clostridium botulinum Groups I-IV and Clostridium butyricum.</title>
        <authorList>
            <person name="Brunt J."/>
            <person name="Van Vliet A.H.M."/>
            <person name="Stringer S.C."/>
            <person name="Carter A.T."/>
            <person name="Peck M.W."/>
        </authorList>
    </citation>
    <scope>NUCLEOTIDE SEQUENCE [LARGE SCALE GENOMIC DNA]</scope>
    <source>
        <strain evidence="3 4">1605</strain>
    </source>
</reference>
<gene>
    <name evidence="3" type="ORF">FC774_05390</name>
</gene>
<keyword evidence="2" id="KW-1133">Transmembrane helix</keyword>
<feature type="transmembrane region" description="Helical" evidence="2">
    <location>
        <begin position="317"/>
        <end position="341"/>
    </location>
</feature>
<accession>A0A6M0V4C0</accession>
<evidence type="ECO:0000256" key="1">
    <source>
        <dbReference type="ARBA" id="ARBA00004651"/>
    </source>
</evidence>
<keyword evidence="2" id="KW-0472">Membrane</keyword>